<gene>
    <name evidence="3" type="ORF">CAL65_02360</name>
</gene>
<evidence type="ECO:0000313" key="3">
    <source>
        <dbReference type="EMBL" id="RFA39611.1"/>
    </source>
</evidence>
<feature type="domain" description="Oxidoreductase-like" evidence="2">
    <location>
        <begin position="10"/>
        <end position="51"/>
    </location>
</feature>
<organism evidence="3 4">
    <name type="scientific">Alkalilimnicola ehrlichii</name>
    <dbReference type="NCBI Taxonomy" id="351052"/>
    <lineage>
        <taxon>Bacteria</taxon>
        <taxon>Pseudomonadati</taxon>
        <taxon>Pseudomonadota</taxon>
        <taxon>Gammaproteobacteria</taxon>
        <taxon>Chromatiales</taxon>
        <taxon>Ectothiorhodospiraceae</taxon>
        <taxon>Alkalilimnicola</taxon>
    </lineage>
</organism>
<dbReference type="PANTHER" id="PTHR21193">
    <property type="entry name" value="OXIDOREDUCTASE-LIKE DOMAIN-CONTAINING PROTEIN 1"/>
    <property type="match status" value="1"/>
</dbReference>
<keyword evidence="4" id="KW-1185">Reference proteome</keyword>
<dbReference type="InterPro" id="IPR019180">
    <property type="entry name" value="Oxidoreductase-like_N"/>
</dbReference>
<protein>
    <recommendedName>
        <fullName evidence="2">Oxidoreductase-like domain-containing protein</fullName>
    </recommendedName>
</protein>
<dbReference type="AlphaFoldDB" id="A0A3E0X1X4"/>
<feature type="region of interest" description="Disordered" evidence="1">
    <location>
        <begin position="1"/>
        <end position="20"/>
    </location>
</feature>
<dbReference type="Pfam" id="PF09791">
    <property type="entry name" value="Oxidored-like"/>
    <property type="match status" value="1"/>
</dbReference>
<proteinExistence type="predicted"/>
<reference evidence="4" key="1">
    <citation type="submission" date="2017-05" db="EMBL/GenBank/DDBJ databases">
        <authorList>
            <person name="Sharma S."/>
            <person name="Sidhu C."/>
            <person name="Pinnaka A.K."/>
        </authorList>
    </citation>
    <scope>NUCLEOTIDE SEQUENCE [LARGE SCALE GENOMIC DNA]</scope>
    <source>
        <strain evidence="4">AK93</strain>
    </source>
</reference>
<dbReference type="PANTHER" id="PTHR21193:SF3">
    <property type="entry name" value="OXIDOREDUCTASE-LIKE DOMAIN-CONTAINING PROTEIN 1"/>
    <property type="match status" value="1"/>
</dbReference>
<dbReference type="InterPro" id="IPR039251">
    <property type="entry name" value="OXLD1"/>
</dbReference>
<accession>A0A3E0X1X4</accession>
<name>A0A3E0X1X4_9GAMM</name>
<dbReference type="EMBL" id="NFZW01000001">
    <property type="protein sequence ID" value="RFA39611.1"/>
    <property type="molecule type" value="Genomic_DNA"/>
</dbReference>
<dbReference type="RefSeq" id="WP_116300418.1">
    <property type="nucleotide sequence ID" value="NZ_NFZV01000001.1"/>
</dbReference>
<dbReference type="OrthoDB" id="5797329at2"/>
<sequence length="64" mass="7304">MRNTDIPTLELPPQPRRPEPDECCGSGCIPCVYDLYEEELAEWGERCAELRARHQQALDASTDK</sequence>
<comment type="caution">
    <text evidence="3">The sequence shown here is derived from an EMBL/GenBank/DDBJ whole genome shotgun (WGS) entry which is preliminary data.</text>
</comment>
<evidence type="ECO:0000256" key="1">
    <source>
        <dbReference type="SAM" id="MobiDB-lite"/>
    </source>
</evidence>
<evidence type="ECO:0000259" key="2">
    <source>
        <dbReference type="Pfam" id="PF09791"/>
    </source>
</evidence>
<dbReference type="Proteomes" id="UP000256763">
    <property type="component" value="Unassembled WGS sequence"/>
</dbReference>
<evidence type="ECO:0000313" key="4">
    <source>
        <dbReference type="Proteomes" id="UP000256763"/>
    </source>
</evidence>